<gene>
    <name evidence="5" type="primary">LOC106064134</name>
</gene>
<sequence length="827" mass="92605">MTERFPEMASLTRLFLSHIPLLTLLLTFTSGSPVQSPDVLTLDEIMAIEPFTEDVMACANIPGLSLGIIRGGATYETGLGNANTDDGHAASKSTIFNLGSTAKAFVPYVLAELMNGADNSLAKMTWNSTLRDIVLHHLDIQVPSPWGDMTLREMLIYPSGSSAADLSSMAGLHEDVEREEIIKRLRFLPQDDNFRMSNHFSNIMYTVAGHVAERLSQMTWSELIKVRVFDKQSMNAPSFTPEGMDLPDAALPYRYHATGQPDNFHVQNKTLFNLRPFEPVGSLMAAAEDVTKWMRHVLYSVNAKGSDSGENPLIKDAFQSWVTSPATSSENSIGSDLDKPTGYGMGWYISTYRDLTSYKFKGSLYAYSAQIWLFPEVQTGIYVAVNGPGGDNVTQAIDGIMYHISDTVLRKTTWVTKDMLCCCQSSYEQHEGLHSDLAGDERPPMESRLIHYLAPLQVYTGIYGNGIVGDLVVESNDANVLEMKLGRNLVGHLMPDGLPTRMKFLATGLLASTTEWSTNKTVEFFKHQQIESVSGNDPFQAVKVFVNDLLVYEFHREKSFKSLLLIAEEADKQLIHEHASYLTTEKVVTESHHITDQSTELSHLNSGEDNHDEYDAGHQDSVERQGNDSIVPNHMETPNHGTTETTDHSASETDDQSNVKDSHEDFPEGDHQDHLETGHPRNNTSNEHDHLPEHNEHLNHESHIQVEPKQTRDPLNENLNEIDDQTTDNDESLETKHKNIDNSMGGKYRPNKGDSHDNDIADHQSHEPVSSETEPDFDDQQKKDAEMQRRIKEDKRKVNDRNMSTRWQPSGCLTIVALLFSLVLLGH</sequence>
<feature type="compositionally biased region" description="Basic and acidic residues" evidence="1">
    <location>
        <begin position="751"/>
        <end position="766"/>
    </location>
</feature>
<name>A0A9W3B5V3_BIOGL</name>
<feature type="compositionally biased region" description="Basic and acidic residues" evidence="1">
    <location>
        <begin position="779"/>
        <end position="800"/>
    </location>
</feature>
<evidence type="ECO:0000313" key="5">
    <source>
        <dbReference type="RefSeq" id="XP_055894879.1"/>
    </source>
</evidence>
<organism evidence="4 5">
    <name type="scientific">Biomphalaria glabrata</name>
    <name type="common">Bloodfluke planorb</name>
    <name type="synonym">Freshwater snail</name>
    <dbReference type="NCBI Taxonomy" id="6526"/>
    <lineage>
        <taxon>Eukaryota</taxon>
        <taxon>Metazoa</taxon>
        <taxon>Spiralia</taxon>
        <taxon>Lophotrochozoa</taxon>
        <taxon>Mollusca</taxon>
        <taxon>Gastropoda</taxon>
        <taxon>Heterobranchia</taxon>
        <taxon>Euthyneura</taxon>
        <taxon>Panpulmonata</taxon>
        <taxon>Hygrophila</taxon>
        <taxon>Lymnaeoidea</taxon>
        <taxon>Planorbidae</taxon>
        <taxon>Biomphalaria</taxon>
    </lineage>
</organism>
<dbReference type="Pfam" id="PF00144">
    <property type="entry name" value="Beta-lactamase"/>
    <property type="match status" value="1"/>
</dbReference>
<dbReference type="PANTHER" id="PTHR46825">
    <property type="entry name" value="D-ALANYL-D-ALANINE-CARBOXYPEPTIDASE/ENDOPEPTIDASE AMPH"/>
    <property type="match status" value="1"/>
</dbReference>
<feature type="compositionally biased region" description="Basic and acidic residues" evidence="1">
    <location>
        <begin position="686"/>
        <end position="715"/>
    </location>
</feature>
<dbReference type="Gene3D" id="3.40.710.10">
    <property type="entry name" value="DD-peptidase/beta-lactamase superfamily"/>
    <property type="match status" value="1"/>
</dbReference>
<feature type="chain" id="PRO_5040848081" evidence="2">
    <location>
        <begin position="32"/>
        <end position="827"/>
    </location>
</feature>
<protein>
    <submittedName>
        <fullName evidence="5">Uncharacterized protein LOC106064134</fullName>
    </submittedName>
</protein>
<dbReference type="InterPro" id="IPR012338">
    <property type="entry name" value="Beta-lactam/transpept-like"/>
</dbReference>
<dbReference type="GeneID" id="106064134"/>
<reference evidence="5" key="1">
    <citation type="submission" date="2025-08" db="UniProtKB">
        <authorList>
            <consortium name="RefSeq"/>
        </authorList>
    </citation>
    <scope>IDENTIFICATION</scope>
</reference>
<evidence type="ECO:0000313" key="4">
    <source>
        <dbReference type="Proteomes" id="UP001165740"/>
    </source>
</evidence>
<dbReference type="SUPFAM" id="SSF56601">
    <property type="entry name" value="beta-lactamase/transpeptidase-like"/>
    <property type="match status" value="1"/>
</dbReference>
<keyword evidence="2" id="KW-0732">Signal</keyword>
<dbReference type="RefSeq" id="XP_055894879.1">
    <property type="nucleotide sequence ID" value="XM_056038904.1"/>
</dbReference>
<keyword evidence="4" id="KW-1185">Reference proteome</keyword>
<dbReference type="InterPro" id="IPR050491">
    <property type="entry name" value="AmpC-like"/>
</dbReference>
<feature type="signal peptide" evidence="2">
    <location>
        <begin position="1"/>
        <end position="31"/>
    </location>
</feature>
<feature type="compositionally biased region" description="Polar residues" evidence="1">
    <location>
        <begin position="596"/>
        <end position="605"/>
    </location>
</feature>
<evidence type="ECO:0000256" key="1">
    <source>
        <dbReference type="SAM" id="MobiDB-lite"/>
    </source>
</evidence>
<dbReference type="OrthoDB" id="5946976at2759"/>
<evidence type="ECO:0000256" key="2">
    <source>
        <dbReference type="SAM" id="SignalP"/>
    </source>
</evidence>
<dbReference type="Proteomes" id="UP001165740">
    <property type="component" value="Chromosome 8"/>
</dbReference>
<proteinExistence type="predicted"/>
<dbReference type="InterPro" id="IPR001466">
    <property type="entry name" value="Beta-lactam-related"/>
</dbReference>
<feature type="compositionally biased region" description="Basic and acidic residues" evidence="1">
    <location>
        <begin position="645"/>
        <end position="679"/>
    </location>
</feature>
<accession>A0A9W3B5V3</accession>
<dbReference type="OMA" id="MACANIP"/>
<feature type="compositionally biased region" description="Acidic residues" evidence="1">
    <location>
        <begin position="720"/>
        <end position="732"/>
    </location>
</feature>
<feature type="compositionally biased region" description="Basic and acidic residues" evidence="1">
    <location>
        <begin position="606"/>
        <end position="626"/>
    </location>
</feature>
<dbReference type="PANTHER" id="PTHR46825:SF15">
    <property type="entry name" value="BETA-LACTAMASE-RELATED DOMAIN-CONTAINING PROTEIN"/>
    <property type="match status" value="1"/>
</dbReference>
<dbReference type="AlphaFoldDB" id="A0A9W3B5V3"/>
<feature type="domain" description="Beta-lactamase-related" evidence="3">
    <location>
        <begin position="53"/>
        <end position="390"/>
    </location>
</feature>
<feature type="region of interest" description="Disordered" evidence="1">
    <location>
        <begin position="592"/>
        <end position="803"/>
    </location>
</feature>
<evidence type="ECO:0000259" key="3">
    <source>
        <dbReference type="Pfam" id="PF00144"/>
    </source>
</evidence>